<keyword evidence="1" id="KW-1133">Transmembrane helix</keyword>
<reference evidence="2 3" key="1">
    <citation type="submission" date="2019-12" db="EMBL/GenBank/DDBJ databases">
        <title>Genomic-based taxomic classification of the family Erythrobacteraceae.</title>
        <authorList>
            <person name="Xu L."/>
        </authorList>
    </citation>
    <scope>NUCLEOTIDE SEQUENCE [LARGE SCALE GENOMIC DNA]</scope>
    <source>
        <strain evidence="2 3">JCM 17468</strain>
    </source>
</reference>
<keyword evidence="1" id="KW-0472">Membrane</keyword>
<dbReference type="Proteomes" id="UP000430272">
    <property type="component" value="Unassembled WGS sequence"/>
</dbReference>
<comment type="caution">
    <text evidence="2">The sequence shown here is derived from an EMBL/GenBank/DDBJ whole genome shotgun (WGS) entry which is preliminary data.</text>
</comment>
<proteinExistence type="predicted"/>
<gene>
    <name evidence="2" type="ORF">GRI47_03835</name>
</gene>
<dbReference type="AlphaFoldDB" id="A0A844Y814"/>
<evidence type="ECO:0000313" key="2">
    <source>
        <dbReference type="EMBL" id="MXO53142.1"/>
    </source>
</evidence>
<evidence type="ECO:0000313" key="3">
    <source>
        <dbReference type="Proteomes" id="UP000430272"/>
    </source>
</evidence>
<organism evidence="2 3">
    <name type="scientific">Qipengyuania pelagi</name>
    <dbReference type="NCBI Taxonomy" id="994320"/>
    <lineage>
        <taxon>Bacteria</taxon>
        <taxon>Pseudomonadati</taxon>
        <taxon>Pseudomonadota</taxon>
        <taxon>Alphaproteobacteria</taxon>
        <taxon>Sphingomonadales</taxon>
        <taxon>Erythrobacteraceae</taxon>
        <taxon>Qipengyuania</taxon>
    </lineage>
</organism>
<accession>A0A844Y814</accession>
<name>A0A844Y814_9SPHN</name>
<evidence type="ECO:0000256" key="1">
    <source>
        <dbReference type="SAM" id="Phobius"/>
    </source>
</evidence>
<feature type="transmembrane region" description="Helical" evidence="1">
    <location>
        <begin position="79"/>
        <end position="102"/>
    </location>
</feature>
<dbReference type="InterPro" id="IPR007047">
    <property type="entry name" value="Flp_Fap"/>
</dbReference>
<dbReference type="EMBL" id="WTYD01000001">
    <property type="protein sequence ID" value="MXO53142.1"/>
    <property type="molecule type" value="Genomic_DNA"/>
</dbReference>
<protein>
    <submittedName>
        <fullName evidence="2">Flp family type IVb pilin</fullName>
    </submittedName>
</protein>
<dbReference type="Pfam" id="PF04964">
    <property type="entry name" value="Flp_Fap"/>
    <property type="match status" value="1"/>
</dbReference>
<keyword evidence="1" id="KW-0812">Transmembrane</keyword>
<sequence>MHQPATLRIDQEPGDDAQPCRISFHLSRFPQHFLKSVPIKCAGPRDATNQGIVPVPIAKAKFRSRSRPKFGRDQRGATAVEYGMILAMIFLAMIGAVSAFGVNATEMWNDMSDTIVKASAN</sequence>
<keyword evidence="3" id="KW-1185">Reference proteome</keyword>
<dbReference type="OrthoDB" id="5325135at2"/>